<evidence type="ECO:0000313" key="17">
    <source>
        <dbReference type="EMBL" id="ERT61474.1"/>
    </source>
</evidence>
<dbReference type="SMART" id="SM00304">
    <property type="entry name" value="HAMP"/>
    <property type="match status" value="1"/>
</dbReference>
<evidence type="ECO:0000256" key="6">
    <source>
        <dbReference type="ARBA" id="ARBA00022679"/>
    </source>
</evidence>
<feature type="domain" description="HAMP" evidence="16">
    <location>
        <begin position="200"/>
        <end position="252"/>
    </location>
</feature>
<dbReference type="PROSITE" id="PS50109">
    <property type="entry name" value="HIS_KIN"/>
    <property type="match status" value="1"/>
</dbReference>
<evidence type="ECO:0000256" key="11">
    <source>
        <dbReference type="ARBA" id="ARBA00022989"/>
    </source>
</evidence>
<accession>U7URE0</accession>
<evidence type="ECO:0000256" key="3">
    <source>
        <dbReference type="ARBA" id="ARBA00012438"/>
    </source>
</evidence>
<keyword evidence="10" id="KW-0067">ATP-binding</keyword>
<evidence type="ECO:0000256" key="7">
    <source>
        <dbReference type="ARBA" id="ARBA00022692"/>
    </source>
</evidence>
<evidence type="ECO:0000256" key="14">
    <source>
        <dbReference type="SAM" id="Phobius"/>
    </source>
</evidence>
<comment type="subcellular location">
    <subcellularLocation>
        <location evidence="2">Cell membrane</location>
        <topology evidence="2">Multi-pass membrane protein</topology>
    </subcellularLocation>
</comment>
<evidence type="ECO:0000313" key="18">
    <source>
        <dbReference type="Proteomes" id="UP000017090"/>
    </source>
</evidence>
<dbReference type="Pfam" id="PF02518">
    <property type="entry name" value="HATPase_c"/>
    <property type="match status" value="1"/>
</dbReference>
<dbReference type="GO" id="GO:0005524">
    <property type="term" value="F:ATP binding"/>
    <property type="evidence" value="ECO:0007669"/>
    <property type="project" value="UniProtKB-KW"/>
</dbReference>
<evidence type="ECO:0000256" key="9">
    <source>
        <dbReference type="ARBA" id="ARBA00022777"/>
    </source>
</evidence>
<evidence type="ECO:0000256" key="5">
    <source>
        <dbReference type="ARBA" id="ARBA00022553"/>
    </source>
</evidence>
<dbReference type="InterPro" id="IPR004358">
    <property type="entry name" value="Sig_transdc_His_kin-like_C"/>
</dbReference>
<feature type="transmembrane region" description="Helical" evidence="14">
    <location>
        <begin position="174"/>
        <end position="194"/>
    </location>
</feature>
<dbReference type="InterPro" id="IPR005467">
    <property type="entry name" value="His_kinase_dom"/>
</dbReference>
<dbReference type="InterPro" id="IPR003594">
    <property type="entry name" value="HATPase_dom"/>
</dbReference>
<dbReference type="PRINTS" id="PR00344">
    <property type="entry name" value="BCTRLSENSOR"/>
</dbReference>
<feature type="domain" description="Histidine kinase" evidence="15">
    <location>
        <begin position="267"/>
        <end position="486"/>
    </location>
</feature>
<protein>
    <recommendedName>
        <fullName evidence="3">histidine kinase</fullName>
        <ecNumber evidence="3">2.7.13.3</ecNumber>
    </recommendedName>
</protein>
<feature type="transmembrane region" description="Helical" evidence="14">
    <location>
        <begin position="15"/>
        <end position="40"/>
    </location>
</feature>
<keyword evidence="6" id="KW-0808">Transferase</keyword>
<reference evidence="17 18" key="1">
    <citation type="submission" date="2013-09" db="EMBL/GenBank/DDBJ databases">
        <authorList>
            <person name="Durkin A.S."/>
            <person name="Haft D.R."/>
            <person name="McCorrison J."/>
            <person name="Torralba M."/>
            <person name="Gillis M."/>
            <person name="Haft D.H."/>
            <person name="Methe B."/>
            <person name="Sutton G."/>
            <person name="Nelson K.E."/>
        </authorList>
    </citation>
    <scope>NUCLEOTIDE SEQUENCE [LARGE SCALE GENOMIC DNA]</scope>
    <source>
        <strain evidence="17 18">BV3C16-1</strain>
    </source>
</reference>
<evidence type="ECO:0000256" key="4">
    <source>
        <dbReference type="ARBA" id="ARBA00022475"/>
    </source>
</evidence>
<dbReference type="InterPro" id="IPR036890">
    <property type="entry name" value="HATPase_C_sf"/>
</dbReference>
<dbReference type="CDD" id="cd06225">
    <property type="entry name" value="HAMP"/>
    <property type="match status" value="1"/>
</dbReference>
<evidence type="ECO:0000256" key="1">
    <source>
        <dbReference type="ARBA" id="ARBA00000085"/>
    </source>
</evidence>
<dbReference type="InterPro" id="IPR003661">
    <property type="entry name" value="HisK_dim/P_dom"/>
</dbReference>
<dbReference type="PANTHER" id="PTHR45528:SF1">
    <property type="entry name" value="SENSOR HISTIDINE KINASE CPXA"/>
    <property type="match status" value="1"/>
</dbReference>
<evidence type="ECO:0000259" key="16">
    <source>
        <dbReference type="PROSITE" id="PS50885"/>
    </source>
</evidence>
<evidence type="ECO:0000259" key="15">
    <source>
        <dbReference type="PROSITE" id="PS50109"/>
    </source>
</evidence>
<dbReference type="RefSeq" id="WP_023053125.1">
    <property type="nucleotide sequence ID" value="NZ_AWXA01000009.1"/>
</dbReference>
<dbReference type="Gene3D" id="1.10.287.130">
    <property type="match status" value="1"/>
</dbReference>
<dbReference type="Proteomes" id="UP000017090">
    <property type="component" value="Unassembled WGS sequence"/>
</dbReference>
<keyword evidence="11 14" id="KW-1133">Transmembrane helix</keyword>
<dbReference type="SMART" id="SM00388">
    <property type="entry name" value="HisKA"/>
    <property type="match status" value="1"/>
</dbReference>
<keyword evidence="12" id="KW-0902">Two-component regulatory system</keyword>
<sequence>MNLRIGDMPLRRRLFLANFLMVVIPVALLFLLGTGIFAVFQFSGIVPPRALAILWPEKGPELLVQFSAASLRDKAERKDGFRLKDIAEDCALLEDMGVRVLIEKEGRLVYASPGAAALQRGENGTSSQAAWQDEDFTFRYTAKNNPIRIIAAGTVREGEFLGLTGKRIRQGAEVIFIIIIGLAIIQIIAVGIYLSRLLSEQILNPLAALQDATVEICRGNLNQPLPAAAQDEIGAVCKDFEQMRLKLLEAQQRQETYEENRKIMIAGISHDLATPLTSLKGYASGILDGIAKTEEKRRHYVEKIVQSACTLEKLVESLSVFSKLDLGQTAFCLVPVSLRDYFADYVGERREALAEKGLLLSLRNTDESVTVQIDRVQFERLVDNILSNSLKYKQAEFVHVEIALTCKGEDVVLTFADDGVGVAAEELPALFDTFYRTDAARSNVAKGSGLGLAIVRQITEAMGGRVRAERSVAGGLAIVVVLPLEKGEA</sequence>
<dbReference type="EC" id="2.7.13.3" evidence="3"/>
<dbReference type="Gene3D" id="3.30.565.10">
    <property type="entry name" value="Histidine kinase-like ATPase, C-terminal domain"/>
    <property type="match status" value="1"/>
</dbReference>
<keyword evidence="5" id="KW-0597">Phosphoprotein</keyword>
<dbReference type="InterPro" id="IPR003660">
    <property type="entry name" value="HAMP_dom"/>
</dbReference>
<name>U7URE0_9FIRM</name>
<dbReference type="eggNOG" id="COG2205">
    <property type="taxonomic scope" value="Bacteria"/>
</dbReference>
<keyword evidence="13 14" id="KW-0472">Membrane</keyword>
<dbReference type="SUPFAM" id="SSF55874">
    <property type="entry name" value="ATPase domain of HSP90 chaperone/DNA topoisomerase II/histidine kinase"/>
    <property type="match status" value="1"/>
</dbReference>
<evidence type="ECO:0000256" key="2">
    <source>
        <dbReference type="ARBA" id="ARBA00004651"/>
    </source>
</evidence>
<dbReference type="Pfam" id="PF00672">
    <property type="entry name" value="HAMP"/>
    <property type="match status" value="1"/>
</dbReference>
<dbReference type="STRING" id="1111454.HMPREF1250_0526"/>
<keyword evidence="18" id="KW-1185">Reference proteome</keyword>
<gene>
    <name evidence="17" type="ORF">HMPREF1250_0526</name>
</gene>
<keyword evidence="4" id="KW-1003">Cell membrane</keyword>
<dbReference type="SMART" id="SM00387">
    <property type="entry name" value="HATPase_c"/>
    <property type="match status" value="1"/>
</dbReference>
<comment type="catalytic activity">
    <reaction evidence="1">
        <text>ATP + protein L-histidine = ADP + protein N-phospho-L-histidine.</text>
        <dbReference type="EC" id="2.7.13.3"/>
    </reaction>
</comment>
<dbReference type="PROSITE" id="PS50885">
    <property type="entry name" value="HAMP"/>
    <property type="match status" value="1"/>
</dbReference>
<keyword evidence="9" id="KW-0418">Kinase</keyword>
<dbReference type="GO" id="GO:0000155">
    <property type="term" value="F:phosphorelay sensor kinase activity"/>
    <property type="evidence" value="ECO:0007669"/>
    <property type="project" value="InterPro"/>
</dbReference>
<dbReference type="Gene3D" id="6.10.340.10">
    <property type="match status" value="1"/>
</dbReference>
<keyword evidence="7 14" id="KW-0812">Transmembrane</keyword>
<evidence type="ECO:0000256" key="8">
    <source>
        <dbReference type="ARBA" id="ARBA00022741"/>
    </source>
</evidence>
<dbReference type="GO" id="GO:0005886">
    <property type="term" value="C:plasma membrane"/>
    <property type="evidence" value="ECO:0007669"/>
    <property type="project" value="UniProtKB-SubCell"/>
</dbReference>
<dbReference type="InterPro" id="IPR050398">
    <property type="entry name" value="HssS/ArlS-like"/>
</dbReference>
<dbReference type="Pfam" id="PF00512">
    <property type="entry name" value="HisKA"/>
    <property type="match status" value="1"/>
</dbReference>
<keyword evidence="8" id="KW-0547">Nucleotide-binding</keyword>
<dbReference type="SUPFAM" id="SSF158472">
    <property type="entry name" value="HAMP domain-like"/>
    <property type="match status" value="1"/>
</dbReference>
<dbReference type="CDD" id="cd00075">
    <property type="entry name" value="HATPase"/>
    <property type="match status" value="1"/>
</dbReference>
<evidence type="ECO:0000256" key="13">
    <source>
        <dbReference type="ARBA" id="ARBA00023136"/>
    </source>
</evidence>
<dbReference type="SUPFAM" id="SSF47384">
    <property type="entry name" value="Homodimeric domain of signal transducing histidine kinase"/>
    <property type="match status" value="1"/>
</dbReference>
<evidence type="ECO:0000256" key="10">
    <source>
        <dbReference type="ARBA" id="ARBA00022840"/>
    </source>
</evidence>
<dbReference type="PATRIC" id="fig|1111454.3.peg.640"/>
<dbReference type="InterPro" id="IPR036097">
    <property type="entry name" value="HisK_dim/P_sf"/>
</dbReference>
<organism evidence="17 18">
    <name type="scientific">Megasphaera vaginalis</name>
    <name type="common">ex Srinivasan et al. 2021</name>
    <dbReference type="NCBI Taxonomy" id="1111454"/>
    <lineage>
        <taxon>Bacteria</taxon>
        <taxon>Bacillati</taxon>
        <taxon>Bacillota</taxon>
        <taxon>Negativicutes</taxon>
        <taxon>Veillonellales</taxon>
        <taxon>Veillonellaceae</taxon>
        <taxon>Megasphaera</taxon>
    </lineage>
</organism>
<dbReference type="AlphaFoldDB" id="U7URE0"/>
<proteinExistence type="predicted"/>
<dbReference type="PANTHER" id="PTHR45528">
    <property type="entry name" value="SENSOR HISTIDINE KINASE CPXA"/>
    <property type="match status" value="1"/>
</dbReference>
<dbReference type="CDD" id="cd00082">
    <property type="entry name" value="HisKA"/>
    <property type="match status" value="1"/>
</dbReference>
<comment type="caution">
    <text evidence="17">The sequence shown here is derived from an EMBL/GenBank/DDBJ whole genome shotgun (WGS) entry which is preliminary data.</text>
</comment>
<dbReference type="EMBL" id="AWXA01000009">
    <property type="protein sequence ID" value="ERT61474.1"/>
    <property type="molecule type" value="Genomic_DNA"/>
</dbReference>
<evidence type="ECO:0000256" key="12">
    <source>
        <dbReference type="ARBA" id="ARBA00023012"/>
    </source>
</evidence>